<feature type="signal peptide" evidence="2">
    <location>
        <begin position="1"/>
        <end position="16"/>
    </location>
</feature>
<proteinExistence type="predicted"/>
<gene>
    <name evidence="3" type="ORF">BXYJ_LOCUS4977</name>
</gene>
<keyword evidence="1 2" id="KW-0732">Signal</keyword>
<dbReference type="EMBL" id="CAJFCV020000002">
    <property type="protein sequence ID" value="CAG9100795.1"/>
    <property type="molecule type" value="Genomic_DNA"/>
</dbReference>
<name>A0A7I8WXY6_BURXY</name>
<evidence type="ECO:0000313" key="3">
    <source>
        <dbReference type="EMBL" id="CAD5217322.1"/>
    </source>
</evidence>
<reference evidence="3" key="1">
    <citation type="submission" date="2020-09" db="EMBL/GenBank/DDBJ databases">
        <authorList>
            <person name="Kikuchi T."/>
        </authorList>
    </citation>
    <scope>NUCLEOTIDE SEQUENCE</scope>
    <source>
        <strain evidence="3">Ka4C1</strain>
    </source>
</reference>
<dbReference type="EMBL" id="CAJFDI010000002">
    <property type="protein sequence ID" value="CAD5217322.1"/>
    <property type="molecule type" value="Genomic_DNA"/>
</dbReference>
<dbReference type="Proteomes" id="UP000659654">
    <property type="component" value="Unassembled WGS sequence"/>
</dbReference>
<dbReference type="PANTHER" id="PTHR33562">
    <property type="entry name" value="ATILLA, ISOFORM B-RELATED-RELATED"/>
    <property type="match status" value="1"/>
</dbReference>
<sequence length="130" mass="13587">MHLLLHLAVFFSLGLAVCSVKCYVCAGAREKNGTVGDAECIESGGKDVTDCPYGCIKGVITTPAGIMVGRNCSVEKVEVDSCTHHVQTQGPFNTTADECYCKRNLCNNAPGIPSALSTTAALLGLLVIAH</sequence>
<evidence type="ECO:0000256" key="2">
    <source>
        <dbReference type="SAM" id="SignalP"/>
    </source>
</evidence>
<comment type="caution">
    <text evidence="3">The sequence shown here is derived from an EMBL/GenBank/DDBJ whole genome shotgun (WGS) entry which is preliminary data.</text>
</comment>
<keyword evidence="4" id="KW-1185">Reference proteome</keyword>
<evidence type="ECO:0000256" key="1">
    <source>
        <dbReference type="ARBA" id="ARBA00022729"/>
    </source>
</evidence>
<dbReference type="AlphaFoldDB" id="A0A7I8WXY6"/>
<dbReference type="InterPro" id="IPR050975">
    <property type="entry name" value="Sleep_regulator"/>
</dbReference>
<organism evidence="3 4">
    <name type="scientific">Bursaphelenchus xylophilus</name>
    <name type="common">Pinewood nematode worm</name>
    <name type="synonym">Aphelenchoides xylophilus</name>
    <dbReference type="NCBI Taxonomy" id="6326"/>
    <lineage>
        <taxon>Eukaryota</taxon>
        <taxon>Metazoa</taxon>
        <taxon>Ecdysozoa</taxon>
        <taxon>Nematoda</taxon>
        <taxon>Chromadorea</taxon>
        <taxon>Rhabditida</taxon>
        <taxon>Tylenchina</taxon>
        <taxon>Tylenchomorpha</taxon>
        <taxon>Aphelenchoidea</taxon>
        <taxon>Aphelenchoididae</taxon>
        <taxon>Bursaphelenchus</taxon>
    </lineage>
</organism>
<accession>A0A7I8WXY6</accession>
<protein>
    <submittedName>
        <fullName evidence="3">(pine wood nematode) hypothetical protein</fullName>
    </submittedName>
</protein>
<dbReference type="Proteomes" id="UP000582659">
    <property type="component" value="Unassembled WGS sequence"/>
</dbReference>
<evidence type="ECO:0000313" key="4">
    <source>
        <dbReference type="Proteomes" id="UP000659654"/>
    </source>
</evidence>
<feature type="chain" id="PRO_5036204450" evidence="2">
    <location>
        <begin position="17"/>
        <end position="130"/>
    </location>
</feature>